<dbReference type="RefSeq" id="WP_110326160.1">
    <property type="nucleotide sequence ID" value="NZ_QJKD01000024.1"/>
</dbReference>
<protein>
    <submittedName>
        <fullName evidence="2">Uncharacterized protein</fullName>
    </submittedName>
</protein>
<feature type="transmembrane region" description="Helical" evidence="1">
    <location>
        <begin position="43"/>
        <end position="71"/>
    </location>
</feature>
<reference evidence="2 3" key="1">
    <citation type="submission" date="2018-05" db="EMBL/GenBank/DDBJ databases">
        <title>Genomic Encyclopedia of Type Strains, Phase IV (KMG-IV): sequencing the most valuable type-strain genomes for metagenomic binning, comparative biology and taxonomic classification.</title>
        <authorList>
            <person name="Goeker M."/>
        </authorList>
    </citation>
    <scope>NUCLEOTIDE SEQUENCE [LARGE SCALE GENOMIC DNA]</scope>
    <source>
        <strain evidence="2 3">DSM 24995</strain>
    </source>
</reference>
<evidence type="ECO:0000313" key="2">
    <source>
        <dbReference type="EMBL" id="PXX45570.1"/>
    </source>
</evidence>
<dbReference type="EMBL" id="QJKD01000024">
    <property type="protein sequence ID" value="PXX45570.1"/>
    <property type="molecule type" value="Genomic_DNA"/>
</dbReference>
<organism evidence="2 3">
    <name type="scientific">Hungatella effluvii</name>
    <dbReference type="NCBI Taxonomy" id="1096246"/>
    <lineage>
        <taxon>Bacteria</taxon>
        <taxon>Bacillati</taxon>
        <taxon>Bacillota</taxon>
        <taxon>Clostridia</taxon>
        <taxon>Lachnospirales</taxon>
        <taxon>Lachnospiraceae</taxon>
        <taxon>Hungatella</taxon>
    </lineage>
</organism>
<evidence type="ECO:0000313" key="3">
    <source>
        <dbReference type="Proteomes" id="UP000248057"/>
    </source>
</evidence>
<proteinExistence type="predicted"/>
<keyword evidence="1" id="KW-0472">Membrane</keyword>
<sequence>MVVQDKMDQALELYHERQKIKTEEYRRRYGEAPPEVEKGDVPAMILAAFLMILPAVLLLLILMVGAGYFFLLH</sequence>
<keyword evidence="3" id="KW-1185">Reference proteome</keyword>
<keyword evidence="1" id="KW-0812">Transmembrane</keyword>
<dbReference type="Proteomes" id="UP000248057">
    <property type="component" value="Unassembled WGS sequence"/>
</dbReference>
<dbReference type="AlphaFoldDB" id="A0A2V3XUP5"/>
<name>A0A2V3XUP5_9FIRM</name>
<keyword evidence="1" id="KW-1133">Transmembrane helix</keyword>
<dbReference type="GeneID" id="86064688"/>
<gene>
    <name evidence="2" type="ORF">DFR60_12425</name>
</gene>
<evidence type="ECO:0000256" key="1">
    <source>
        <dbReference type="SAM" id="Phobius"/>
    </source>
</evidence>
<accession>A0A2V3XUP5</accession>
<comment type="caution">
    <text evidence="2">The sequence shown here is derived from an EMBL/GenBank/DDBJ whole genome shotgun (WGS) entry which is preliminary data.</text>
</comment>